<dbReference type="EMBL" id="JANAVB010005399">
    <property type="protein sequence ID" value="KAJ6847375.1"/>
    <property type="molecule type" value="Genomic_DNA"/>
</dbReference>
<evidence type="ECO:0000313" key="2">
    <source>
        <dbReference type="EMBL" id="KAJ6847375.1"/>
    </source>
</evidence>
<dbReference type="Proteomes" id="UP001140949">
    <property type="component" value="Unassembled WGS sequence"/>
</dbReference>
<comment type="caution">
    <text evidence="2">The sequence shown here is derived from an EMBL/GenBank/DDBJ whole genome shotgun (WGS) entry which is preliminary data.</text>
</comment>
<reference evidence="2" key="1">
    <citation type="journal article" date="2023" name="GigaByte">
        <title>Genome assembly of the bearded iris, Iris pallida Lam.</title>
        <authorList>
            <person name="Bruccoleri R.E."/>
            <person name="Oakeley E.J."/>
            <person name="Faust A.M.E."/>
            <person name="Altorfer M."/>
            <person name="Dessus-Babus S."/>
            <person name="Burckhardt D."/>
            <person name="Oertli M."/>
            <person name="Naumann U."/>
            <person name="Petersen F."/>
            <person name="Wong J."/>
        </authorList>
    </citation>
    <scope>NUCLEOTIDE SEQUENCE</scope>
    <source>
        <strain evidence="2">GSM-AAB239-AS_SAM_17_03QT</strain>
    </source>
</reference>
<organism evidence="2 3">
    <name type="scientific">Iris pallida</name>
    <name type="common">Sweet iris</name>
    <dbReference type="NCBI Taxonomy" id="29817"/>
    <lineage>
        <taxon>Eukaryota</taxon>
        <taxon>Viridiplantae</taxon>
        <taxon>Streptophyta</taxon>
        <taxon>Embryophyta</taxon>
        <taxon>Tracheophyta</taxon>
        <taxon>Spermatophyta</taxon>
        <taxon>Magnoliopsida</taxon>
        <taxon>Liliopsida</taxon>
        <taxon>Asparagales</taxon>
        <taxon>Iridaceae</taxon>
        <taxon>Iridoideae</taxon>
        <taxon>Irideae</taxon>
        <taxon>Iris</taxon>
    </lineage>
</organism>
<reference evidence="2" key="2">
    <citation type="submission" date="2023-04" db="EMBL/GenBank/DDBJ databases">
        <authorList>
            <person name="Bruccoleri R.E."/>
            <person name="Oakeley E.J."/>
            <person name="Faust A.-M."/>
            <person name="Dessus-Babus S."/>
            <person name="Altorfer M."/>
            <person name="Burckhardt D."/>
            <person name="Oertli M."/>
            <person name="Naumann U."/>
            <person name="Petersen F."/>
            <person name="Wong J."/>
        </authorList>
    </citation>
    <scope>NUCLEOTIDE SEQUENCE</scope>
    <source>
        <strain evidence="2">GSM-AAB239-AS_SAM_17_03QT</strain>
        <tissue evidence="2">Leaf</tissue>
    </source>
</reference>
<proteinExistence type="predicted"/>
<gene>
    <name evidence="2" type="ORF">M6B38_277730</name>
</gene>
<evidence type="ECO:0000256" key="1">
    <source>
        <dbReference type="SAM" id="MobiDB-lite"/>
    </source>
</evidence>
<feature type="region of interest" description="Disordered" evidence="1">
    <location>
        <begin position="28"/>
        <end position="66"/>
    </location>
</feature>
<accession>A0AAX6I4G2</accession>
<protein>
    <submittedName>
        <fullName evidence="2">Uncharacterized protein</fullName>
    </submittedName>
</protein>
<dbReference type="AlphaFoldDB" id="A0AAX6I4G2"/>
<evidence type="ECO:0000313" key="3">
    <source>
        <dbReference type="Proteomes" id="UP001140949"/>
    </source>
</evidence>
<name>A0AAX6I4G2_IRIPA</name>
<keyword evidence="3" id="KW-1185">Reference proteome</keyword>
<sequence length="66" mass="7064">MKTFSDDGRASSSLATLDRDSSLAKDLLSATTLPERRTTRRTTFPSASFSDDLSMADGSSDLDADT</sequence>